<dbReference type="eggNOG" id="ENOG5032VN2">
    <property type="taxonomic scope" value="Bacteria"/>
</dbReference>
<proteinExistence type="predicted"/>
<dbReference type="STRING" id="1356854.N007_11390"/>
<dbReference type="EMBL" id="CP080467">
    <property type="protein sequence ID" value="UNO49639.1"/>
    <property type="molecule type" value="Genomic_DNA"/>
</dbReference>
<dbReference type="RefSeq" id="WP_021297326.1">
    <property type="nucleotide sequence ID" value="NZ_AURB01000151.1"/>
</dbReference>
<reference evidence="2" key="1">
    <citation type="journal article" date="2022" name="G3 (Bethesda)">
        <title>Unveiling the complete genome sequence of Alicyclobacillus acidoterrestris DSM 3922T, a taint-producing strain.</title>
        <authorList>
            <person name="Leonardo I.C."/>
            <person name="Barreto Crespo M.T."/>
            <person name="Gaspar F.B."/>
        </authorList>
    </citation>
    <scope>NUCLEOTIDE SEQUENCE [LARGE SCALE GENOMIC DNA]</scope>
    <source>
        <strain evidence="2">DSM 3922</strain>
    </source>
</reference>
<sequence length="187" mass="22215">MSNPTTDYTNIYEATKRLQDLRFQHWIQHDIFTWFWWLLLALVIVPWMIWWKLVDKTRLLELMLFGAFAAVISVTLDTIGTLNLWWMYKTEFIVQFPGLLTVDITDIPVVFMLAHQYCATWKSFTITVFLISGLAAFVIEPLCKWLDVYTLLSWRHVYSFAIYFIMAMSLRLTVIKLQETELRSAQK</sequence>
<dbReference type="KEGG" id="aaco:K1I37_03620"/>
<protein>
    <submittedName>
        <fullName evidence="1">Uncharacterized protein</fullName>
    </submittedName>
</protein>
<dbReference type="NCBIfam" id="NF041644">
    <property type="entry name" value="CBO0543_fam"/>
    <property type="match status" value="1"/>
</dbReference>
<organism evidence="1 2">
    <name type="scientific">Alicyclobacillus acidoterrestris (strain ATCC 49025 / DSM 3922 / CIP 106132 / NCIMB 13137 / GD3B)</name>
    <dbReference type="NCBI Taxonomy" id="1356854"/>
    <lineage>
        <taxon>Bacteria</taxon>
        <taxon>Bacillati</taxon>
        <taxon>Bacillota</taxon>
        <taxon>Bacilli</taxon>
        <taxon>Bacillales</taxon>
        <taxon>Alicyclobacillaceae</taxon>
        <taxon>Alicyclobacillus</taxon>
    </lineage>
</organism>
<evidence type="ECO:0000313" key="2">
    <source>
        <dbReference type="Proteomes" id="UP000829401"/>
    </source>
</evidence>
<dbReference type="OrthoDB" id="1679483at2"/>
<accession>A0A9E6ZUX5</accession>
<keyword evidence="2" id="KW-1185">Reference proteome</keyword>
<dbReference type="InterPro" id="IPR048147">
    <property type="entry name" value="CBO0543-like"/>
</dbReference>
<dbReference type="AlphaFoldDB" id="T0BTK5"/>
<gene>
    <name evidence="1" type="ORF">K1I37_03620</name>
</gene>
<dbReference type="Proteomes" id="UP000829401">
    <property type="component" value="Chromosome"/>
</dbReference>
<evidence type="ECO:0000313" key="1">
    <source>
        <dbReference type="EMBL" id="UNO49639.1"/>
    </source>
</evidence>
<accession>T0BTK5</accession>
<name>T0BTK5_ALIAG</name>